<dbReference type="EMBL" id="JBBLZC010000004">
    <property type="protein sequence ID" value="MEK0082629.1"/>
    <property type="molecule type" value="Genomic_DNA"/>
</dbReference>
<keyword evidence="4" id="KW-1185">Reference proteome</keyword>
<comment type="similarity">
    <text evidence="2">Belongs to the DapA family.</text>
</comment>
<evidence type="ECO:0000313" key="3">
    <source>
        <dbReference type="EMBL" id="MEK0082629.1"/>
    </source>
</evidence>
<dbReference type="Gene3D" id="3.20.20.70">
    <property type="entry name" value="Aldolase class I"/>
    <property type="match status" value="1"/>
</dbReference>
<evidence type="ECO:0000313" key="4">
    <source>
        <dbReference type="Proteomes" id="UP001375743"/>
    </source>
</evidence>
<dbReference type="EC" id="4.1.3.3" evidence="3"/>
<proteinExistence type="inferred from homology"/>
<dbReference type="PANTHER" id="PTHR12128">
    <property type="entry name" value="DIHYDRODIPICOLINATE SYNTHASE"/>
    <property type="match status" value="1"/>
</dbReference>
<dbReference type="PANTHER" id="PTHR12128:SF67">
    <property type="entry name" value="BLR3884 PROTEIN"/>
    <property type="match status" value="1"/>
</dbReference>
<sequence length="314" mass="33703">MSKNQVSGIHAAIVTPVDYSGTISVERFARHAQWLLRHGCHGLGVFAVTGEAASFSVAERQAALEALVGAGIPAEFLMVGVGTCARADTVALARHALGLGCRRLAMLPPFFFRRVLDEGLYRAYAEVLDALADDRLELFLYHHPQITGTPITKAVIERLLRAYPATIKGIKDSSASLAHLLDLIRSFPELAVFAGSDKELLPVLEAGGAGTISAAANINSATSREVFDAFVTGDRAKAEARMRQVRFVREALEVYSPLVPAVKYVIADGQKDDEWRHVRAPLVALDGPSGQELVHKLEAAGCGYDPDLYSVAAG</sequence>
<dbReference type="EC" id="4.2.1.41" evidence="3"/>
<accession>A0ABU8XNG7</accession>
<reference evidence="3 4" key="1">
    <citation type="submission" date="2024-01" db="EMBL/GenBank/DDBJ databases">
        <title>Multi-omics insights into the function and evolution of sodium benzoate biodegradation pathways in Benzoatithermus flavus gen. nov., sp. nov. from hot spring.</title>
        <authorList>
            <person name="Hu C.-J."/>
            <person name="Li W.-J."/>
        </authorList>
    </citation>
    <scope>NUCLEOTIDE SEQUENCE [LARGE SCALE GENOMIC DNA]</scope>
    <source>
        <strain evidence="3 4">SYSU G07066</strain>
    </source>
</reference>
<dbReference type="GO" id="GO:0008747">
    <property type="term" value="F:N-acetylneuraminate lyase activity"/>
    <property type="evidence" value="ECO:0007669"/>
    <property type="project" value="UniProtKB-EC"/>
</dbReference>
<dbReference type="EC" id="4.3.3.7" evidence="3"/>
<dbReference type="GO" id="GO:0047448">
    <property type="term" value="F:5-dehydro-4-deoxyglucarate dehydratase activity"/>
    <property type="evidence" value="ECO:0007669"/>
    <property type="project" value="UniProtKB-EC"/>
</dbReference>
<dbReference type="RefSeq" id="WP_418158478.1">
    <property type="nucleotide sequence ID" value="NZ_JBBLZC010000004.1"/>
</dbReference>
<dbReference type="Proteomes" id="UP001375743">
    <property type="component" value="Unassembled WGS sequence"/>
</dbReference>
<dbReference type="InterPro" id="IPR002220">
    <property type="entry name" value="DapA-like"/>
</dbReference>
<comment type="caution">
    <text evidence="3">The sequence shown here is derived from an EMBL/GenBank/DDBJ whole genome shotgun (WGS) entry which is preliminary data.</text>
</comment>
<evidence type="ECO:0000256" key="1">
    <source>
        <dbReference type="ARBA" id="ARBA00023239"/>
    </source>
</evidence>
<keyword evidence="1 2" id="KW-0456">Lyase</keyword>
<dbReference type="InterPro" id="IPR013785">
    <property type="entry name" value="Aldolase_TIM"/>
</dbReference>
<dbReference type="SMART" id="SM01130">
    <property type="entry name" value="DHDPS"/>
    <property type="match status" value="1"/>
</dbReference>
<gene>
    <name evidence="3" type="ORF">U1T56_05670</name>
</gene>
<name>A0ABU8XNG7_9PROT</name>
<evidence type="ECO:0000256" key="2">
    <source>
        <dbReference type="PIRNR" id="PIRNR001365"/>
    </source>
</evidence>
<dbReference type="Pfam" id="PF00701">
    <property type="entry name" value="DHDPS"/>
    <property type="match status" value="1"/>
</dbReference>
<dbReference type="SUPFAM" id="SSF51569">
    <property type="entry name" value="Aldolase"/>
    <property type="match status" value="1"/>
</dbReference>
<protein>
    <submittedName>
        <fullName evidence="3">Dihydrodipicolinate synthase family protein</fullName>
        <ecNumber evidence="3">4.1.3.3</ecNumber>
        <ecNumber evidence="3">4.2.1.41</ecNumber>
        <ecNumber evidence="3">4.3.3.7</ecNumber>
    </submittedName>
</protein>
<dbReference type="CDD" id="cd00408">
    <property type="entry name" value="DHDPS-like"/>
    <property type="match status" value="1"/>
</dbReference>
<organism evidence="3 4">
    <name type="scientific">Benzoatithermus flavus</name>
    <dbReference type="NCBI Taxonomy" id="3108223"/>
    <lineage>
        <taxon>Bacteria</taxon>
        <taxon>Pseudomonadati</taxon>
        <taxon>Pseudomonadota</taxon>
        <taxon>Alphaproteobacteria</taxon>
        <taxon>Geminicoccales</taxon>
        <taxon>Geminicoccaceae</taxon>
        <taxon>Benzoatithermus</taxon>
    </lineage>
</organism>
<dbReference type="PIRSF" id="PIRSF001365">
    <property type="entry name" value="DHDPS"/>
    <property type="match status" value="1"/>
</dbReference>
<dbReference type="GO" id="GO:0008840">
    <property type="term" value="F:4-hydroxy-tetrahydrodipicolinate synthase activity"/>
    <property type="evidence" value="ECO:0007669"/>
    <property type="project" value="UniProtKB-EC"/>
</dbReference>